<proteinExistence type="predicted"/>
<gene>
    <name evidence="2" type="ORF">BHE18_13115</name>
</gene>
<dbReference type="Proteomes" id="UP000182062">
    <property type="component" value="Unassembled WGS sequence"/>
</dbReference>
<evidence type="ECO:0000256" key="1">
    <source>
        <dbReference type="SAM" id="MobiDB-lite"/>
    </source>
</evidence>
<comment type="caution">
    <text evidence="2">The sequence shown here is derived from an EMBL/GenBank/DDBJ whole genome shotgun (WGS) entry which is preliminary data.</text>
</comment>
<dbReference type="EMBL" id="MINN01000139">
    <property type="protein sequence ID" value="OIU67760.1"/>
    <property type="molecule type" value="Genomic_DNA"/>
</dbReference>
<organism evidence="2 3">
    <name type="scientific">Rossellomorea aquimaris</name>
    <dbReference type="NCBI Taxonomy" id="189382"/>
    <lineage>
        <taxon>Bacteria</taxon>
        <taxon>Bacillati</taxon>
        <taxon>Bacillota</taxon>
        <taxon>Bacilli</taxon>
        <taxon>Bacillales</taxon>
        <taxon>Bacillaceae</taxon>
        <taxon>Rossellomorea</taxon>
    </lineage>
</organism>
<sequence length="120" mass="13655">MKTPAREVANVRLGQLRRLEARVHKSSKPKRQRAPFRLARLMHVASEQAASAFLFVQLQGLEAHVISQIVQEEGKERLRGRSALCHPPLFKAHTLFFPQKRSDEEAHQPPAESEVLHGNH</sequence>
<keyword evidence="3" id="KW-1185">Reference proteome</keyword>
<feature type="region of interest" description="Disordered" evidence="1">
    <location>
        <begin position="98"/>
        <end position="120"/>
    </location>
</feature>
<accession>A0A1J6W7C4</accession>
<evidence type="ECO:0000313" key="3">
    <source>
        <dbReference type="Proteomes" id="UP000182062"/>
    </source>
</evidence>
<name>A0A1J6W7C4_9BACI</name>
<dbReference type="AlphaFoldDB" id="A0A1J6W7C4"/>
<evidence type="ECO:0000313" key="2">
    <source>
        <dbReference type="EMBL" id="OIU67760.1"/>
    </source>
</evidence>
<protein>
    <submittedName>
        <fullName evidence="2">Uncharacterized protein</fullName>
    </submittedName>
</protein>
<reference evidence="2 3" key="1">
    <citation type="submission" date="2016-09" db="EMBL/GenBank/DDBJ databases">
        <title>Bacillus aquimaris SAMM genome sequence reveals colonization and biosurfactant production capacities.</title>
        <authorList>
            <person name="Waghmode S.R."/>
            <person name="Suryavanshi M.V."/>
        </authorList>
    </citation>
    <scope>NUCLEOTIDE SEQUENCE [LARGE SCALE GENOMIC DNA]</scope>
    <source>
        <strain evidence="2 3">SAMM</strain>
    </source>
</reference>